<evidence type="ECO:0000313" key="7">
    <source>
        <dbReference type="EMBL" id="KAF0291412.1"/>
    </source>
</evidence>
<feature type="compositionally biased region" description="Low complexity" evidence="5">
    <location>
        <begin position="1139"/>
        <end position="1149"/>
    </location>
</feature>
<dbReference type="Proteomes" id="UP000440578">
    <property type="component" value="Unassembled WGS sequence"/>
</dbReference>
<name>A0A6A4VLI2_AMPAM</name>
<organism evidence="7 8">
    <name type="scientific">Amphibalanus amphitrite</name>
    <name type="common">Striped barnacle</name>
    <name type="synonym">Balanus amphitrite</name>
    <dbReference type="NCBI Taxonomy" id="1232801"/>
    <lineage>
        <taxon>Eukaryota</taxon>
        <taxon>Metazoa</taxon>
        <taxon>Ecdysozoa</taxon>
        <taxon>Arthropoda</taxon>
        <taxon>Crustacea</taxon>
        <taxon>Multicrustacea</taxon>
        <taxon>Cirripedia</taxon>
        <taxon>Thoracica</taxon>
        <taxon>Thoracicalcarea</taxon>
        <taxon>Balanomorpha</taxon>
        <taxon>Balanoidea</taxon>
        <taxon>Balanidae</taxon>
        <taxon>Amphibalaninae</taxon>
        <taxon>Amphibalanus</taxon>
    </lineage>
</organism>
<dbReference type="Gene3D" id="3.30.70.1230">
    <property type="entry name" value="Nucleotide cyclase"/>
    <property type="match status" value="2"/>
</dbReference>
<keyword evidence="4" id="KW-0802">TPR repeat</keyword>
<dbReference type="SUPFAM" id="SSF55073">
    <property type="entry name" value="Nucleotide cyclase"/>
    <property type="match status" value="2"/>
</dbReference>
<dbReference type="SMART" id="SM00028">
    <property type="entry name" value="TPR"/>
    <property type="match status" value="2"/>
</dbReference>
<keyword evidence="8" id="KW-1185">Reference proteome</keyword>
<dbReference type="OrthoDB" id="194468at2759"/>
<evidence type="ECO:0000256" key="4">
    <source>
        <dbReference type="PROSITE-ProRule" id="PRU00339"/>
    </source>
</evidence>
<keyword evidence="2" id="KW-0067">ATP-binding</keyword>
<feature type="compositionally biased region" description="Basic and acidic residues" evidence="5">
    <location>
        <begin position="817"/>
        <end position="833"/>
    </location>
</feature>
<evidence type="ECO:0000256" key="2">
    <source>
        <dbReference type="ARBA" id="ARBA00022840"/>
    </source>
</evidence>
<feature type="region of interest" description="Disordered" evidence="5">
    <location>
        <begin position="1"/>
        <end position="43"/>
    </location>
</feature>
<dbReference type="GO" id="GO:0016887">
    <property type="term" value="F:ATP hydrolysis activity"/>
    <property type="evidence" value="ECO:0007669"/>
    <property type="project" value="InterPro"/>
</dbReference>
<dbReference type="Pfam" id="PF00211">
    <property type="entry name" value="Guanylate_cyc"/>
    <property type="match status" value="2"/>
</dbReference>
<comment type="caution">
    <text evidence="7">The sequence shown here is derived from an EMBL/GenBank/DDBJ whole genome shotgun (WGS) entry which is preliminary data.</text>
</comment>
<dbReference type="SUPFAM" id="SSF52540">
    <property type="entry name" value="P-loop containing nucleoside triphosphate hydrolases"/>
    <property type="match status" value="1"/>
</dbReference>
<feature type="domain" description="Guanylate cyclase" evidence="6">
    <location>
        <begin position="115"/>
        <end position="251"/>
    </location>
</feature>
<proteinExistence type="predicted"/>
<dbReference type="GO" id="GO:0009190">
    <property type="term" value="P:cyclic nucleotide biosynthetic process"/>
    <property type="evidence" value="ECO:0007669"/>
    <property type="project" value="InterPro"/>
</dbReference>
<dbReference type="InterPro" id="IPR049945">
    <property type="entry name" value="AAA_22"/>
</dbReference>
<dbReference type="PROSITE" id="PS50125">
    <property type="entry name" value="GUANYLATE_CYCLASE_2"/>
    <property type="match status" value="2"/>
</dbReference>
<keyword evidence="1" id="KW-0547">Nucleotide-binding</keyword>
<reference evidence="7 8" key="1">
    <citation type="submission" date="2019-07" db="EMBL/GenBank/DDBJ databases">
        <title>Draft genome assembly of a fouling barnacle, Amphibalanus amphitrite (Darwin, 1854): The first reference genome for Thecostraca.</title>
        <authorList>
            <person name="Kim W."/>
        </authorList>
    </citation>
    <scope>NUCLEOTIDE SEQUENCE [LARGE SCALE GENOMIC DNA]</scope>
    <source>
        <strain evidence="7">SNU_AA5</strain>
        <tissue evidence="7">Soma without cirri and trophi</tissue>
    </source>
</reference>
<sequence>MVQKKAPHNHSPLEAPSARSSASRLSSMENRKKGGLEGSLDATGDMLNQHISQQLFVGDIGPERKTSNLRRLRSVIPGGEAAAAKRAQQLATHTPDVLIADQDTQMPHRKDTNAITFFVDVSGFTALTEKYTLSGRGGTDKLTETLNSYIGALVECILRRDGDVLQFAGDAILAMWACNSEAEMPAKLEQATACAVHIQEHYGIRTTDVGVRLKVKVGIACGEVTMFFIGLRSCSQFVIVGSAVDDVNASENQCESGDVVVSPMAWAMMKASTCYDADPRGNTGFMKVRHAVRDDSDRDSKEAIDLASVRQSIAVPSSMEAKLTPYVIPPVLKKLADDQPLEYLSEMRQVSIVFCQLATDGVSSELPSILQDAFVVMHKKITAVSGCLNKVFAFDKGITFLVIFGLPGFKHKNEVAHALQCADAISQELLKEVTGINRVSIGVTTGPTFCGVIGHPARHEYTVIGRTVNKAARLMTNYPGVVSCDEVDSYYHSHLPIQQFKKLEPKPLKGIPNPGNIYHFVPSDGELGQRLPQYKYPLLGRKEEIKDFTEKVKNIKETDVRIIVFEGESGIGKSRLLDALVSLAKKNGCMVAQVTMTLQLSGIRGYALNGLFTQLLGLHQYRTAKEKEVHVMDHFKHTEMSAGVVFGIDNAHFMDDTTWSFLETISSTGDAVLCVLSMMPPSPLHPLPDMATQTLKSKGLTHVRMKGLENEYLTALACQILEVKGVPHEVVKLLQEKSHGIPGWCEQLLGDMFQNQFLRVLPITSNASQDKHKRIVFANPTLVTKRSSVLRTVAASDSVHTSSSETAAAAAAAVPDQSEKPRAQMMARRESRATKPSAASAEAESADGQKKDKYRKRASVFDKLLGRDKPLPDVVMPEIASVPEEEEEETPAEHPLVRASGSNMICDLAPGIVFANIPIPDTMRGMMMATFDKLKPFEQMFLKCGAILGNTFERQLLEAIIPNFQARKVRSAMRRLFELRIIMCATAPPNQEGHHNHPTAQVTSKSIECHCDVPPIIAALKSSEPQYVHCQLMRFVSAIMEELAYETLMEKQRQHLHRNAALQLEGRAHRCRSCGGGGFEHGGTTHSEAFKVSMRSSSMLPVPQNQDQSTRRSRLYQNTKVQPKGRERSQDISMMPGGSMQRSNQSFSQQRRRSRSSSMAPSESGDEEESSKLDRRACKCTEILATVYPQLIRHWKNASARPLPDPDDGDVIPVWWQDAKVENLMGQAYLRMGMLEDALSHLREALEMLEISFPTRVNIFHIWTAELTQFLHQLMPAHYLGSVDQEMAPIKVEAANCLKHLTDVFHLKHNESVCYLAALMQLNIAEAASTDFDELIMAYSSIIQACMARGRLRQASYYSSMAVAKLEALFNMMQEEDFATAASLYTIVLRMKLASGELYEALDNGEVLPAAGYIALRINRRIHDGEAELASAQLLSQCLLLQLAVQELVDLSRRVMFIAEEGSHVLGKHWYYLGCLDTLIEAGFSIEDIGTCVSFVRDTYSDPSVRTEREAQFYAAATLALWYARTDSWVECDRWIVAAEEVGEDAGGEVKPVKARCVVTVHGLCKLLETRLIRLCETIVEQLYEETEKDEPVVRQYLKELDKAVEFHKVFKPRYLHMRAYFCMFTGKTDKAFRLLKEAVVMADRLTNVLDREWAKHSLYVWFEEVSEFVMTFWLRHSIQGELDWHDAKNIAQSKIMYTLPTPEYKSMLTGTS</sequence>
<evidence type="ECO:0000256" key="1">
    <source>
        <dbReference type="ARBA" id="ARBA00022741"/>
    </source>
</evidence>
<dbReference type="FunFam" id="3.30.70.1230:FF:000021">
    <property type="entry name" value="Adenylate cyclase type 10"/>
    <property type="match status" value="1"/>
</dbReference>
<dbReference type="GO" id="GO:0005737">
    <property type="term" value="C:cytoplasm"/>
    <property type="evidence" value="ECO:0007669"/>
    <property type="project" value="TreeGrafter"/>
</dbReference>
<feature type="domain" description="Guanylate cyclase" evidence="6">
    <location>
        <begin position="397"/>
        <end position="475"/>
    </location>
</feature>
<evidence type="ECO:0000259" key="6">
    <source>
        <dbReference type="PROSITE" id="PS50125"/>
    </source>
</evidence>
<dbReference type="InterPro" id="IPR011990">
    <property type="entry name" value="TPR-like_helical_dom_sf"/>
</dbReference>
<dbReference type="EMBL" id="VIIS01001883">
    <property type="protein sequence ID" value="KAF0291412.1"/>
    <property type="molecule type" value="Genomic_DNA"/>
</dbReference>
<dbReference type="Pfam" id="PF13401">
    <property type="entry name" value="AAA_22"/>
    <property type="match status" value="1"/>
</dbReference>
<evidence type="ECO:0000256" key="3">
    <source>
        <dbReference type="ARBA" id="ARBA00023239"/>
    </source>
</evidence>
<dbReference type="InterPro" id="IPR027417">
    <property type="entry name" value="P-loop_NTPase"/>
</dbReference>
<feature type="compositionally biased region" description="Low complexity" evidence="5">
    <location>
        <begin position="12"/>
        <end position="27"/>
    </location>
</feature>
<dbReference type="GO" id="GO:0004016">
    <property type="term" value="F:adenylate cyclase activity"/>
    <property type="evidence" value="ECO:0007669"/>
    <property type="project" value="TreeGrafter"/>
</dbReference>
<dbReference type="PANTHER" id="PTHR16305">
    <property type="entry name" value="TESTICULAR SOLUBLE ADENYLYL CYCLASE"/>
    <property type="match status" value="1"/>
</dbReference>
<evidence type="ECO:0000313" key="8">
    <source>
        <dbReference type="Proteomes" id="UP000440578"/>
    </source>
</evidence>
<feature type="repeat" description="TPR" evidence="4">
    <location>
        <begin position="1219"/>
        <end position="1252"/>
    </location>
</feature>
<keyword evidence="3" id="KW-0456">Lyase</keyword>
<evidence type="ECO:0000256" key="5">
    <source>
        <dbReference type="SAM" id="MobiDB-lite"/>
    </source>
</evidence>
<dbReference type="InterPro" id="IPR001054">
    <property type="entry name" value="A/G_cyclase"/>
</dbReference>
<dbReference type="InterPro" id="IPR029787">
    <property type="entry name" value="Nucleotide_cyclase"/>
</dbReference>
<protein>
    <submittedName>
        <fullName evidence="7">Adenylate cyclase type 10</fullName>
    </submittedName>
</protein>
<dbReference type="GO" id="GO:0005524">
    <property type="term" value="F:ATP binding"/>
    <property type="evidence" value="ECO:0007669"/>
    <property type="project" value="UniProtKB-KW"/>
</dbReference>
<feature type="compositionally biased region" description="Polar residues" evidence="5">
    <location>
        <begin position="1096"/>
        <end position="1108"/>
    </location>
</feature>
<dbReference type="FunFam" id="3.30.70.1230:FF:000017">
    <property type="entry name" value="Adenylate cyclase type 10"/>
    <property type="match status" value="1"/>
</dbReference>
<dbReference type="PROSITE" id="PS50005">
    <property type="entry name" value="TPR"/>
    <property type="match status" value="1"/>
</dbReference>
<dbReference type="InterPro" id="IPR019734">
    <property type="entry name" value="TPR_rpt"/>
</dbReference>
<dbReference type="PANTHER" id="PTHR16305:SF28">
    <property type="entry name" value="GUANYLATE CYCLASE DOMAIN-CONTAINING PROTEIN"/>
    <property type="match status" value="1"/>
</dbReference>
<gene>
    <name evidence="7" type="primary">ADCY10</name>
    <name evidence="7" type="ORF">FJT64_010480</name>
</gene>
<feature type="region of interest" description="Disordered" evidence="5">
    <location>
        <begin position="797"/>
        <end position="854"/>
    </location>
</feature>
<accession>A0A6A4VLI2</accession>
<dbReference type="CDD" id="cd07302">
    <property type="entry name" value="CHD"/>
    <property type="match status" value="2"/>
</dbReference>
<dbReference type="SUPFAM" id="SSF48452">
    <property type="entry name" value="TPR-like"/>
    <property type="match status" value="1"/>
</dbReference>
<feature type="region of interest" description="Disordered" evidence="5">
    <location>
        <begin position="1096"/>
        <end position="1175"/>
    </location>
</feature>
<dbReference type="GO" id="GO:0035556">
    <property type="term" value="P:intracellular signal transduction"/>
    <property type="evidence" value="ECO:0007669"/>
    <property type="project" value="InterPro"/>
</dbReference>